<dbReference type="Proteomes" id="UP001281147">
    <property type="component" value="Unassembled WGS sequence"/>
</dbReference>
<protein>
    <submittedName>
        <fullName evidence="1">Uncharacterized protein</fullName>
    </submittedName>
</protein>
<evidence type="ECO:0000313" key="1">
    <source>
        <dbReference type="EMBL" id="KAK3699125.1"/>
    </source>
</evidence>
<reference evidence="1" key="1">
    <citation type="submission" date="2023-07" db="EMBL/GenBank/DDBJ databases">
        <title>Black Yeasts Isolated from many extreme environments.</title>
        <authorList>
            <person name="Coleine C."/>
            <person name="Stajich J.E."/>
            <person name="Selbmann L."/>
        </authorList>
    </citation>
    <scope>NUCLEOTIDE SEQUENCE</scope>
    <source>
        <strain evidence="1">CCFEE 5714</strain>
    </source>
</reference>
<dbReference type="EMBL" id="JAUTXU010000201">
    <property type="protein sequence ID" value="KAK3699125.1"/>
    <property type="molecule type" value="Genomic_DNA"/>
</dbReference>
<keyword evidence="2" id="KW-1185">Reference proteome</keyword>
<gene>
    <name evidence="1" type="ORF">LTR37_016599</name>
</gene>
<proteinExistence type="predicted"/>
<comment type="caution">
    <text evidence="1">The sequence shown here is derived from an EMBL/GenBank/DDBJ whole genome shotgun (WGS) entry which is preliminary data.</text>
</comment>
<name>A0ACC3MNI9_9PEZI</name>
<accession>A0ACC3MNI9</accession>
<evidence type="ECO:0000313" key="2">
    <source>
        <dbReference type="Proteomes" id="UP001281147"/>
    </source>
</evidence>
<sequence length="1055" mass="116964">MASILSMAASSPLQEPCNPHTHSSLRPSCSSVHSIGSTGTVQHHRLRSLSSSGSSLSSLTSLWGPAFRRNHDSTPSRSSSSHNLTLRRITTTSDRRSASGSYSKRASFGSVISSRLRSEPTLGSEANEQKLLDVVESDYEIQEASEDANSLTEEESTFHTTIERLPTVEVDLSLNRLPSPEPELPTASTTDDEAVESSEQPRLRRWISTLRRRKKQLPAPVAPPDAHQWNCGSRSSSPMKRVPSQHKHSNSYGSSLGFVTAVRSATATIASASIATVSRRNTKWRRGHQRSSLLSGSDLRPSVDSQRSVLDEAAKQRSRKRRARLEELIRSEESYVADVKSLSNAYSNILGHQPTTAHFARSSAQKNITEILRLHSDLLGHLHSVVPFAEHDQRPAKPLQESTMMRPHTRWHSVDVAPSRSTPVRSKLASIRNGRRSLNISRSSAEDEMVMCCSPQIVAKVARTFASYMSRFAVYEDYGANYELVQRDVDEIQQGILAWPDFDRAIEALSAHVNPVKSREANRKKAMTFKDLLIKPIQRLPRYELMFSDLCKVTPVCDDPDSNAAIQDLLIRLNDVCRHMNEAKDNPAKTRILETTCLLGDRLSFANQVPRSIFLQLLGQVHLCGCLYIAYRSKDRIKGMYVICVLFGSTLLLATAEDDQLKYNTLAGIPLANTTIVECDNGKGLQCYTAPYSVKLVFEHSARMYEVVLTACSALEAEVWRQNIAIRIESQVQAVAAGSANLFELHSPLVVEMRSVGKAFGKPGSFVRRMSVHRTATVGPMPGLNQVIIKNTQSAKEAVEDASSTSLQIPRSQSVATPSHVQTLAPRRAERVRLEGLLSDVWTKDLLPYPGMTPRRSDPIRASANHVIRKFSMASITSNFSSSKRSASYTSISQPRKEDMPPPKVGRGMARDHRGGSSKPARPPLVDFHNAPEAFLPADFELQDPAAKRKKSVLRTFTLTMERPFSPLLGNENKPSGLRRAQSVRDVSQIMPGPRPELKEDKPPTPVYSVVQERAKTPAKLHNVQNSDETITGLDLPGKMPRKSKSRNKLLRLFG</sequence>
<organism evidence="1 2">
    <name type="scientific">Vermiconidia calcicola</name>
    <dbReference type="NCBI Taxonomy" id="1690605"/>
    <lineage>
        <taxon>Eukaryota</taxon>
        <taxon>Fungi</taxon>
        <taxon>Dikarya</taxon>
        <taxon>Ascomycota</taxon>
        <taxon>Pezizomycotina</taxon>
        <taxon>Dothideomycetes</taxon>
        <taxon>Dothideomycetidae</taxon>
        <taxon>Mycosphaerellales</taxon>
        <taxon>Extremaceae</taxon>
        <taxon>Vermiconidia</taxon>
    </lineage>
</organism>